<feature type="compositionally biased region" description="Pro residues" evidence="1">
    <location>
        <begin position="50"/>
        <end position="64"/>
    </location>
</feature>
<keyword evidence="2" id="KW-0812">Transmembrane</keyword>
<gene>
    <name evidence="4" type="ORF">H9710_04650</name>
</gene>
<evidence type="ECO:0000256" key="2">
    <source>
        <dbReference type="SAM" id="Phobius"/>
    </source>
</evidence>
<sequence>MKYPRRLAALVGALALSAVLAATPALATDVPNETTDVPGTGDTSSQVPVETPPPTPTPPTPEPPSSSSSEEPSSSVPEPPSSSSEDPSSSSEPPSSSEGGESSFSSGEEVPSSSDPSSEDPWVEPEPEPTEDPWAGAIVDEPDPTPSATLPSIGDGGASIATPRPSASTPRPALERPRPSLNDGSSAEEEEATQPNYVTFAQLNVRGNSLAATVFYGGVACIALGVAGLALILALYLRGRRHARGDGLRDGILEEIHEAETRQMPPPAAPAPEEPVGDLPQAASLYTEELPLPQDPYGGQEAVYPDPDYPEEDAYDPQGPAYEAQGEADPYSEDFYAQGAYAPQEYLDDHETDIPEESYQEPVPCEEEPLDATKTFDTEEILREALGFGKEEQDPSQPR</sequence>
<evidence type="ECO:0000256" key="1">
    <source>
        <dbReference type="SAM" id="MobiDB-lite"/>
    </source>
</evidence>
<accession>A0A9D2MW68</accession>
<comment type="caution">
    <text evidence="4">The sequence shown here is derived from an EMBL/GenBank/DDBJ whole genome shotgun (WGS) entry which is preliminary data.</text>
</comment>
<feature type="compositionally biased region" description="Acidic residues" evidence="1">
    <location>
        <begin position="117"/>
        <end position="131"/>
    </location>
</feature>
<reference evidence="4" key="1">
    <citation type="journal article" date="2021" name="PeerJ">
        <title>Extensive microbial diversity within the chicken gut microbiome revealed by metagenomics and culture.</title>
        <authorList>
            <person name="Gilroy R."/>
            <person name="Ravi A."/>
            <person name="Getino M."/>
            <person name="Pursley I."/>
            <person name="Horton D.L."/>
            <person name="Alikhan N.F."/>
            <person name="Baker D."/>
            <person name="Gharbi K."/>
            <person name="Hall N."/>
            <person name="Watson M."/>
            <person name="Adriaenssens E.M."/>
            <person name="Foster-Nyarko E."/>
            <person name="Jarju S."/>
            <person name="Secka A."/>
            <person name="Antonio M."/>
            <person name="Oren A."/>
            <person name="Chaudhuri R.R."/>
            <person name="La Ragione R."/>
            <person name="Hildebrand F."/>
            <person name="Pallen M.J."/>
        </authorList>
    </citation>
    <scope>NUCLEOTIDE SEQUENCE</scope>
    <source>
        <strain evidence="4">CHK185-1770</strain>
    </source>
</reference>
<evidence type="ECO:0000313" key="4">
    <source>
        <dbReference type="EMBL" id="HJB97852.1"/>
    </source>
</evidence>
<evidence type="ECO:0000256" key="3">
    <source>
        <dbReference type="SAM" id="SignalP"/>
    </source>
</evidence>
<feature type="region of interest" description="Disordered" evidence="1">
    <location>
        <begin position="290"/>
        <end position="374"/>
    </location>
</feature>
<keyword evidence="2" id="KW-1133">Transmembrane helix</keyword>
<feature type="compositionally biased region" description="Polar residues" evidence="1">
    <location>
        <begin position="31"/>
        <end position="43"/>
    </location>
</feature>
<feature type="region of interest" description="Disordered" evidence="1">
    <location>
        <begin position="25"/>
        <end position="193"/>
    </location>
</feature>
<organism evidence="4 5">
    <name type="scientific">Candidatus Acutalibacter pullicola</name>
    <dbReference type="NCBI Taxonomy" id="2838417"/>
    <lineage>
        <taxon>Bacteria</taxon>
        <taxon>Bacillati</taxon>
        <taxon>Bacillota</taxon>
        <taxon>Clostridia</taxon>
        <taxon>Eubacteriales</taxon>
        <taxon>Acutalibacteraceae</taxon>
        <taxon>Acutalibacter</taxon>
    </lineage>
</organism>
<feature type="transmembrane region" description="Helical" evidence="2">
    <location>
        <begin position="214"/>
        <end position="237"/>
    </location>
</feature>
<feature type="compositionally biased region" description="Acidic residues" evidence="1">
    <location>
        <begin position="354"/>
        <end position="370"/>
    </location>
</feature>
<reference evidence="4" key="2">
    <citation type="submission" date="2021-04" db="EMBL/GenBank/DDBJ databases">
        <authorList>
            <person name="Gilroy R."/>
        </authorList>
    </citation>
    <scope>NUCLEOTIDE SEQUENCE</scope>
    <source>
        <strain evidence="4">CHK185-1770</strain>
    </source>
</reference>
<protein>
    <submittedName>
        <fullName evidence="4">Uncharacterized protein</fullName>
    </submittedName>
</protein>
<evidence type="ECO:0000313" key="5">
    <source>
        <dbReference type="Proteomes" id="UP000826793"/>
    </source>
</evidence>
<dbReference type="AlphaFoldDB" id="A0A9D2MW68"/>
<keyword evidence="3" id="KW-0732">Signal</keyword>
<dbReference type="Proteomes" id="UP000826793">
    <property type="component" value="Unassembled WGS sequence"/>
</dbReference>
<keyword evidence="2" id="KW-0472">Membrane</keyword>
<feature type="chain" id="PRO_5039022252" evidence="3">
    <location>
        <begin position="28"/>
        <end position="399"/>
    </location>
</feature>
<name>A0A9D2MW68_9FIRM</name>
<dbReference type="EMBL" id="DWXG01000037">
    <property type="protein sequence ID" value="HJB97852.1"/>
    <property type="molecule type" value="Genomic_DNA"/>
</dbReference>
<feature type="signal peptide" evidence="3">
    <location>
        <begin position="1"/>
        <end position="27"/>
    </location>
</feature>
<proteinExistence type="predicted"/>
<feature type="compositionally biased region" description="Low complexity" evidence="1">
    <location>
        <begin position="65"/>
        <end position="116"/>
    </location>
</feature>